<evidence type="ECO:0000256" key="1">
    <source>
        <dbReference type="ARBA" id="ARBA00022763"/>
    </source>
</evidence>
<sequence>MPLMPNMAPILPARLWHNPSMDERRVELVLRAAECIPPGSVAPYSMLARITGTTARYVGKVMAEHGSFVPWWRVTNVRGELPAAIRSRAAEHWHDEGIPHRDGRVDLPSAAADEHELRRCWLKRSADLWEQGEPG</sequence>
<comment type="caution">
    <text evidence="3">The sequence shown here is derived from an EMBL/GenBank/DDBJ whole genome shotgun (WGS) entry which is preliminary data.</text>
</comment>
<dbReference type="EMBL" id="BAABAZ010000005">
    <property type="protein sequence ID" value="GAA4284083.1"/>
    <property type="molecule type" value="Genomic_DNA"/>
</dbReference>
<dbReference type="PANTHER" id="PTHR42942:SF1">
    <property type="entry name" value="ALKYLTRANSFERASE-LIKE PROTEIN 1"/>
    <property type="match status" value="1"/>
</dbReference>
<organism evidence="3 4">
    <name type="scientific">Brevibacterium daeguense</name>
    <dbReference type="NCBI Taxonomy" id="909936"/>
    <lineage>
        <taxon>Bacteria</taxon>
        <taxon>Bacillati</taxon>
        <taxon>Actinomycetota</taxon>
        <taxon>Actinomycetes</taxon>
        <taxon>Micrococcales</taxon>
        <taxon>Brevibacteriaceae</taxon>
        <taxon>Brevibacterium</taxon>
    </lineage>
</organism>
<proteinExistence type="predicted"/>
<name>A0ABP8EJE7_9MICO</name>
<dbReference type="InterPro" id="IPR052520">
    <property type="entry name" value="ATL_DNA_repair"/>
</dbReference>
<evidence type="ECO:0000259" key="2">
    <source>
        <dbReference type="Pfam" id="PF01035"/>
    </source>
</evidence>
<protein>
    <recommendedName>
        <fullName evidence="2">Methylated-DNA-[protein]-cysteine S-methyltransferase DNA binding domain-containing protein</fullName>
    </recommendedName>
</protein>
<dbReference type="InterPro" id="IPR014048">
    <property type="entry name" value="MethylDNA_cys_MeTrfase_DNA-bd"/>
</dbReference>
<keyword evidence="1" id="KW-0227">DNA damage</keyword>
<dbReference type="PANTHER" id="PTHR42942">
    <property type="entry name" value="6-O-METHYLGUANINE DNA METHYLTRANSFERASE"/>
    <property type="match status" value="1"/>
</dbReference>
<dbReference type="SUPFAM" id="SSF46767">
    <property type="entry name" value="Methylated DNA-protein cysteine methyltransferase, C-terminal domain"/>
    <property type="match status" value="1"/>
</dbReference>
<gene>
    <name evidence="3" type="ORF">GCM10022261_16140</name>
</gene>
<keyword evidence="4" id="KW-1185">Reference proteome</keyword>
<dbReference type="InterPro" id="IPR036217">
    <property type="entry name" value="MethylDNA_cys_MeTrfase_DNAb"/>
</dbReference>
<feature type="domain" description="Methylated-DNA-[protein]-cysteine S-methyltransferase DNA binding" evidence="2">
    <location>
        <begin position="29"/>
        <end position="83"/>
    </location>
</feature>
<evidence type="ECO:0000313" key="4">
    <source>
        <dbReference type="Proteomes" id="UP001501586"/>
    </source>
</evidence>
<evidence type="ECO:0000313" key="3">
    <source>
        <dbReference type="EMBL" id="GAA4284083.1"/>
    </source>
</evidence>
<accession>A0ABP8EJE7</accession>
<dbReference type="Proteomes" id="UP001501586">
    <property type="component" value="Unassembled WGS sequence"/>
</dbReference>
<reference evidence="4" key="1">
    <citation type="journal article" date="2019" name="Int. J. Syst. Evol. Microbiol.">
        <title>The Global Catalogue of Microorganisms (GCM) 10K type strain sequencing project: providing services to taxonomists for standard genome sequencing and annotation.</title>
        <authorList>
            <consortium name="The Broad Institute Genomics Platform"/>
            <consortium name="The Broad Institute Genome Sequencing Center for Infectious Disease"/>
            <person name="Wu L."/>
            <person name="Ma J."/>
        </authorList>
    </citation>
    <scope>NUCLEOTIDE SEQUENCE [LARGE SCALE GENOMIC DNA]</scope>
    <source>
        <strain evidence="4">JCM 17458</strain>
    </source>
</reference>
<dbReference type="Gene3D" id="1.10.10.10">
    <property type="entry name" value="Winged helix-like DNA-binding domain superfamily/Winged helix DNA-binding domain"/>
    <property type="match status" value="1"/>
</dbReference>
<dbReference type="Pfam" id="PF01035">
    <property type="entry name" value="DNA_binding_1"/>
    <property type="match status" value="1"/>
</dbReference>
<dbReference type="InterPro" id="IPR036388">
    <property type="entry name" value="WH-like_DNA-bd_sf"/>
</dbReference>